<proteinExistence type="predicted"/>
<dbReference type="InParanoid" id="A0A6P7FFT6"/>
<feature type="region of interest" description="Disordered" evidence="1">
    <location>
        <begin position="72"/>
        <end position="102"/>
    </location>
</feature>
<sequence>MVREDSKKRSADKEEPSKQVILRLHAELTRLNAQVQSSAQDVLTLTESLAPKYDNGVEVEDIDVTIRSEATVDQNSAKSEDISTKNMAAKHQQDKSDNKIDSQAPIEDEAVEMEDTYAKMLSGKEAARMIAEIKRTATDLTPMLQTMKEYNHNQEFDIKSVEQQLIKCREQQRIELLEVENLLTATYSMFERLGTEFTFDSKGQDSLAFSDFLDDNMDVATSSPLPNS</sequence>
<gene>
    <name evidence="2" type="primary">LOC114327640</name>
</gene>
<protein>
    <submittedName>
        <fullName evidence="2">Uncharacterized protein LOC114327640</fullName>
    </submittedName>
</protein>
<evidence type="ECO:0000256" key="1">
    <source>
        <dbReference type="SAM" id="MobiDB-lite"/>
    </source>
</evidence>
<reference evidence="2" key="1">
    <citation type="submission" date="2025-08" db="UniProtKB">
        <authorList>
            <consortium name="RefSeq"/>
        </authorList>
    </citation>
    <scope>IDENTIFICATION</scope>
</reference>
<dbReference type="RefSeq" id="XP_028132110.1">
    <property type="nucleotide sequence ID" value="XM_028276309.1"/>
</dbReference>
<evidence type="ECO:0000313" key="2">
    <source>
        <dbReference type="RefSeq" id="XP_028132110.1"/>
    </source>
</evidence>
<accession>A0A6P7FFT6</accession>
<dbReference type="AlphaFoldDB" id="A0A6P7FFT6"/>
<organism evidence="2">
    <name type="scientific">Diabrotica virgifera virgifera</name>
    <name type="common">western corn rootworm</name>
    <dbReference type="NCBI Taxonomy" id="50390"/>
    <lineage>
        <taxon>Eukaryota</taxon>
        <taxon>Metazoa</taxon>
        <taxon>Ecdysozoa</taxon>
        <taxon>Arthropoda</taxon>
        <taxon>Hexapoda</taxon>
        <taxon>Insecta</taxon>
        <taxon>Pterygota</taxon>
        <taxon>Neoptera</taxon>
        <taxon>Endopterygota</taxon>
        <taxon>Coleoptera</taxon>
        <taxon>Polyphaga</taxon>
        <taxon>Cucujiformia</taxon>
        <taxon>Chrysomeloidea</taxon>
        <taxon>Chrysomelidae</taxon>
        <taxon>Galerucinae</taxon>
        <taxon>Diabroticina</taxon>
        <taxon>Diabroticites</taxon>
        <taxon>Diabrotica</taxon>
    </lineage>
</organism>
<name>A0A6P7FFT6_DIAVI</name>
<feature type="compositionally biased region" description="Basic and acidic residues" evidence="1">
    <location>
        <begin position="91"/>
        <end position="100"/>
    </location>
</feature>